<dbReference type="InterPro" id="IPR050216">
    <property type="entry name" value="LRR_domain-containing"/>
</dbReference>
<dbReference type="PANTHER" id="PTHR48051:SF1">
    <property type="entry name" value="RAS SUPPRESSOR PROTEIN 1"/>
    <property type="match status" value="1"/>
</dbReference>
<dbReference type="EMBL" id="GG745355">
    <property type="protein sequence ID" value="KNE68071.1"/>
    <property type="molecule type" value="Genomic_DNA"/>
</dbReference>
<feature type="compositionally biased region" description="Basic and acidic residues" evidence="3">
    <location>
        <begin position="127"/>
        <end position="137"/>
    </location>
</feature>
<protein>
    <submittedName>
        <fullName evidence="4">Uncharacterized protein</fullName>
    </submittedName>
</protein>
<dbReference type="GO" id="GO:0005737">
    <property type="term" value="C:cytoplasm"/>
    <property type="evidence" value="ECO:0007669"/>
    <property type="project" value="TreeGrafter"/>
</dbReference>
<evidence type="ECO:0000313" key="5">
    <source>
        <dbReference type="Proteomes" id="UP000054350"/>
    </source>
</evidence>
<dbReference type="AlphaFoldDB" id="A0A0L0SZZ3"/>
<evidence type="ECO:0000256" key="1">
    <source>
        <dbReference type="ARBA" id="ARBA00022614"/>
    </source>
</evidence>
<dbReference type="VEuPathDB" id="FungiDB:AMAG_13243"/>
<dbReference type="SMART" id="SM00369">
    <property type="entry name" value="LRR_TYP"/>
    <property type="match status" value="3"/>
</dbReference>
<dbReference type="PROSITE" id="PS51450">
    <property type="entry name" value="LRR"/>
    <property type="match status" value="1"/>
</dbReference>
<feature type="region of interest" description="Disordered" evidence="3">
    <location>
        <begin position="106"/>
        <end position="140"/>
    </location>
</feature>
<evidence type="ECO:0000256" key="2">
    <source>
        <dbReference type="ARBA" id="ARBA00022737"/>
    </source>
</evidence>
<sequence length="750" mass="80352">MTSRIIKLFGHHPAGNTVQPPTDATMDSRLVGSKQGLQLDVIAAHLPPDLAVLAWRDVPTPSERALVCALNERALRETDLTTGGLGADVGPVVKTVLQRAVWLATPGRDGDVESPRRRRSSLSSLTREQDGIVKSADDQGLGPADPSVLLQLLAMSQAMDEAAGGEAMGKRPSLRKAIEPHVQSESTGVWPMAVAEVRDRVLVTLCSENLVDLTPAIGLLVEADVLQGCCNRLSSIPRELGFLQNLTVLSLARNSLTEFPLPILQLRRLAELDLSDNQISGIPSAIGTMSSLLSLALAKNNIAYLPASLGELTQLVVLDVEFNPLRALPSSIVSLAHIKHFRIDGCPFWWPMVAGPELPPTRRHTLLSEPRQDLHVDHDRIDHDDVPGIADAAMEARALAADVDALDLPKYVSEDTKTWPRVLPLRELAARALVKSGAVVNVADVPAWLLVSYRACTFCGGPYFDVCARRYRSVTRPGPGGLKVITVEDRLCVPHWNDEQERVAAMFTREEAGLHSSEEPVDSTAVVETAAAIVDARNLDAAANCAEQGRHSTCNVVSRAVEHRASHLSSASSSSRRSSIASTASSIARKSVRSLARAVRRLSSSSMSSVSPTAAHHDPGSDEPKHTQVSRQCSTATIDLAGCSIGSDQLFLPPEGVRFVGTVPFLAAVQEAVAIQLSAPRVSVPLGGADHQHHNGVVNKLTSRLHRHGPISGRDVQDMVRAAAATRPEWVPWLTEVAEMAAEGSTAATA</sequence>
<dbReference type="eggNOG" id="KOG0619">
    <property type="taxonomic scope" value="Eukaryota"/>
</dbReference>
<dbReference type="OrthoDB" id="660555at2759"/>
<dbReference type="InterPro" id="IPR003591">
    <property type="entry name" value="Leu-rich_rpt_typical-subtyp"/>
</dbReference>
<proteinExistence type="predicted"/>
<dbReference type="Pfam" id="PF13855">
    <property type="entry name" value="LRR_8"/>
    <property type="match status" value="1"/>
</dbReference>
<keyword evidence="1" id="KW-0433">Leucine-rich repeat</keyword>
<dbReference type="InterPro" id="IPR001611">
    <property type="entry name" value="Leu-rich_rpt"/>
</dbReference>
<keyword evidence="5" id="KW-1185">Reference proteome</keyword>
<reference evidence="4 5" key="1">
    <citation type="submission" date="2009-11" db="EMBL/GenBank/DDBJ databases">
        <title>Annotation of Allomyces macrogynus ATCC 38327.</title>
        <authorList>
            <consortium name="The Broad Institute Genome Sequencing Platform"/>
            <person name="Russ C."/>
            <person name="Cuomo C."/>
            <person name="Burger G."/>
            <person name="Gray M.W."/>
            <person name="Holland P.W.H."/>
            <person name="King N."/>
            <person name="Lang F.B.F."/>
            <person name="Roger A.J."/>
            <person name="Ruiz-Trillo I."/>
            <person name="Young S.K."/>
            <person name="Zeng Q."/>
            <person name="Gargeya S."/>
            <person name="Fitzgerald M."/>
            <person name="Haas B."/>
            <person name="Abouelleil A."/>
            <person name="Alvarado L."/>
            <person name="Arachchi H.M."/>
            <person name="Berlin A."/>
            <person name="Chapman S.B."/>
            <person name="Gearin G."/>
            <person name="Goldberg J."/>
            <person name="Griggs A."/>
            <person name="Gujja S."/>
            <person name="Hansen M."/>
            <person name="Heiman D."/>
            <person name="Howarth C."/>
            <person name="Larimer J."/>
            <person name="Lui A."/>
            <person name="MacDonald P.J.P."/>
            <person name="McCowen C."/>
            <person name="Montmayeur A."/>
            <person name="Murphy C."/>
            <person name="Neiman D."/>
            <person name="Pearson M."/>
            <person name="Priest M."/>
            <person name="Roberts A."/>
            <person name="Saif S."/>
            <person name="Shea T."/>
            <person name="Sisk P."/>
            <person name="Stolte C."/>
            <person name="Sykes S."/>
            <person name="Wortman J."/>
            <person name="Nusbaum C."/>
            <person name="Birren B."/>
        </authorList>
    </citation>
    <scope>NUCLEOTIDE SEQUENCE [LARGE SCALE GENOMIC DNA]</scope>
    <source>
        <strain evidence="4 5">ATCC 38327</strain>
    </source>
</reference>
<reference evidence="5" key="2">
    <citation type="submission" date="2009-11" db="EMBL/GenBank/DDBJ databases">
        <title>The Genome Sequence of Allomyces macrogynus strain ATCC 38327.</title>
        <authorList>
            <consortium name="The Broad Institute Genome Sequencing Platform"/>
            <person name="Russ C."/>
            <person name="Cuomo C."/>
            <person name="Shea T."/>
            <person name="Young S.K."/>
            <person name="Zeng Q."/>
            <person name="Koehrsen M."/>
            <person name="Haas B."/>
            <person name="Borodovsky M."/>
            <person name="Guigo R."/>
            <person name="Alvarado L."/>
            <person name="Berlin A."/>
            <person name="Borenstein D."/>
            <person name="Chen Z."/>
            <person name="Engels R."/>
            <person name="Freedman E."/>
            <person name="Gellesch M."/>
            <person name="Goldberg J."/>
            <person name="Griggs A."/>
            <person name="Gujja S."/>
            <person name="Heiman D."/>
            <person name="Hepburn T."/>
            <person name="Howarth C."/>
            <person name="Jen D."/>
            <person name="Larson L."/>
            <person name="Lewis B."/>
            <person name="Mehta T."/>
            <person name="Park D."/>
            <person name="Pearson M."/>
            <person name="Roberts A."/>
            <person name="Saif S."/>
            <person name="Shenoy N."/>
            <person name="Sisk P."/>
            <person name="Stolte C."/>
            <person name="Sykes S."/>
            <person name="Walk T."/>
            <person name="White J."/>
            <person name="Yandava C."/>
            <person name="Burger G."/>
            <person name="Gray M.W."/>
            <person name="Holland P.W.H."/>
            <person name="King N."/>
            <person name="Lang F.B.F."/>
            <person name="Roger A.J."/>
            <person name="Ruiz-Trillo I."/>
            <person name="Lander E."/>
            <person name="Nusbaum C."/>
        </authorList>
    </citation>
    <scope>NUCLEOTIDE SEQUENCE [LARGE SCALE GENOMIC DNA]</scope>
    <source>
        <strain evidence="5">ATCC 38327</strain>
    </source>
</reference>
<name>A0A0L0SZZ3_ALLM3</name>
<dbReference type="InterPro" id="IPR032675">
    <property type="entry name" value="LRR_dom_sf"/>
</dbReference>
<feature type="compositionally biased region" description="Basic and acidic residues" evidence="3">
    <location>
        <begin position="615"/>
        <end position="626"/>
    </location>
</feature>
<gene>
    <name evidence="4" type="ORF">AMAG_13243</name>
</gene>
<evidence type="ECO:0000256" key="3">
    <source>
        <dbReference type="SAM" id="MobiDB-lite"/>
    </source>
</evidence>
<dbReference type="PANTHER" id="PTHR48051">
    <property type="match status" value="1"/>
</dbReference>
<accession>A0A0L0SZZ3</accession>
<evidence type="ECO:0000313" key="4">
    <source>
        <dbReference type="EMBL" id="KNE68071.1"/>
    </source>
</evidence>
<keyword evidence="2" id="KW-0677">Repeat</keyword>
<dbReference type="Gene3D" id="3.80.10.10">
    <property type="entry name" value="Ribonuclease Inhibitor"/>
    <property type="match status" value="1"/>
</dbReference>
<feature type="region of interest" description="Disordered" evidence="3">
    <location>
        <begin position="603"/>
        <end position="631"/>
    </location>
</feature>
<organism evidence="4 5">
    <name type="scientific">Allomyces macrogynus (strain ATCC 38327)</name>
    <name type="common">Allomyces javanicus var. macrogynus</name>
    <dbReference type="NCBI Taxonomy" id="578462"/>
    <lineage>
        <taxon>Eukaryota</taxon>
        <taxon>Fungi</taxon>
        <taxon>Fungi incertae sedis</taxon>
        <taxon>Blastocladiomycota</taxon>
        <taxon>Blastocladiomycetes</taxon>
        <taxon>Blastocladiales</taxon>
        <taxon>Blastocladiaceae</taxon>
        <taxon>Allomyces</taxon>
    </lineage>
</organism>
<dbReference type="SUPFAM" id="SSF52058">
    <property type="entry name" value="L domain-like"/>
    <property type="match status" value="1"/>
</dbReference>
<dbReference type="Proteomes" id="UP000054350">
    <property type="component" value="Unassembled WGS sequence"/>
</dbReference>